<feature type="compositionally biased region" description="Polar residues" evidence="1">
    <location>
        <begin position="789"/>
        <end position="833"/>
    </location>
</feature>
<keyword evidence="2" id="KW-1133">Transmembrane helix</keyword>
<reference evidence="4" key="1">
    <citation type="journal article" date="2014" name="Nucleic Acids Res.">
        <title>The evolutionary dynamics of variant antigen genes in Babesia reveal a history of genomic innovation underlying host-parasite interaction.</title>
        <authorList>
            <person name="Jackson A.P."/>
            <person name="Otto T.D."/>
            <person name="Darby A."/>
            <person name="Ramaprasad A."/>
            <person name="Xia D."/>
            <person name="Echaide I.E."/>
            <person name="Farber M."/>
            <person name="Gahlot S."/>
            <person name="Gamble J."/>
            <person name="Gupta D."/>
            <person name="Gupta Y."/>
            <person name="Jackson L."/>
            <person name="Malandrin L."/>
            <person name="Malas T.B."/>
            <person name="Moussa E."/>
            <person name="Nair M."/>
            <person name="Reid A.J."/>
            <person name="Sanders M."/>
            <person name="Sharma J."/>
            <person name="Tracey A."/>
            <person name="Quail M.A."/>
            <person name="Weir W."/>
            <person name="Wastling J.M."/>
            <person name="Hall N."/>
            <person name="Willadsen P."/>
            <person name="Lingelbach K."/>
            <person name="Shiels B."/>
            <person name="Tait A."/>
            <person name="Berriman M."/>
            <person name="Allred D.R."/>
            <person name="Pain A."/>
        </authorList>
    </citation>
    <scope>NUCLEOTIDE SEQUENCE [LARGE SCALE GENOMIC DNA]</scope>
    <source>
        <strain evidence="4">Bond</strain>
    </source>
</reference>
<feature type="compositionally biased region" description="Low complexity" evidence="1">
    <location>
        <begin position="403"/>
        <end position="413"/>
    </location>
</feature>
<feature type="compositionally biased region" description="Polar residues" evidence="1">
    <location>
        <begin position="1078"/>
        <end position="1094"/>
    </location>
</feature>
<feature type="compositionally biased region" description="Polar residues" evidence="1">
    <location>
        <begin position="949"/>
        <end position="974"/>
    </location>
</feature>
<feature type="compositionally biased region" description="Low complexity" evidence="1">
    <location>
        <begin position="656"/>
        <end position="666"/>
    </location>
</feature>
<feature type="compositionally biased region" description="Low complexity" evidence="1">
    <location>
        <begin position="897"/>
        <end position="942"/>
    </location>
</feature>
<feature type="compositionally biased region" description="Polar residues" evidence="1">
    <location>
        <begin position="537"/>
        <end position="550"/>
    </location>
</feature>
<feature type="compositionally biased region" description="Low complexity" evidence="1">
    <location>
        <begin position="679"/>
        <end position="689"/>
    </location>
</feature>
<name>A0A061DBZ6_BABBI</name>
<feature type="region of interest" description="Disordered" evidence="1">
    <location>
        <begin position="386"/>
        <end position="517"/>
    </location>
</feature>
<feature type="compositionally biased region" description="Gly residues" evidence="1">
    <location>
        <begin position="979"/>
        <end position="999"/>
    </location>
</feature>
<evidence type="ECO:0000313" key="4">
    <source>
        <dbReference type="Proteomes" id="UP000033188"/>
    </source>
</evidence>
<keyword evidence="4" id="KW-1185">Reference proteome</keyword>
<feature type="transmembrane region" description="Helical" evidence="2">
    <location>
        <begin position="1971"/>
        <end position="1994"/>
    </location>
</feature>
<feature type="compositionally biased region" description="Polar residues" evidence="1">
    <location>
        <begin position="422"/>
        <end position="432"/>
    </location>
</feature>
<feature type="compositionally biased region" description="Polar residues" evidence="1">
    <location>
        <begin position="1054"/>
        <end position="1065"/>
    </location>
</feature>
<proteinExistence type="predicted"/>
<feature type="compositionally biased region" description="Pro residues" evidence="1">
    <location>
        <begin position="667"/>
        <end position="678"/>
    </location>
</feature>
<feature type="compositionally biased region" description="Polar residues" evidence="1">
    <location>
        <begin position="604"/>
        <end position="617"/>
    </location>
</feature>
<evidence type="ECO:0000256" key="1">
    <source>
        <dbReference type="SAM" id="MobiDB-lite"/>
    </source>
</evidence>
<keyword evidence="2" id="KW-0472">Membrane</keyword>
<feature type="compositionally biased region" description="Low complexity" evidence="1">
    <location>
        <begin position="1108"/>
        <end position="1117"/>
    </location>
</feature>
<feature type="compositionally biased region" description="Polar residues" evidence="1">
    <location>
        <begin position="567"/>
        <end position="590"/>
    </location>
</feature>
<feature type="compositionally biased region" description="Basic and acidic residues" evidence="1">
    <location>
        <begin position="744"/>
        <end position="758"/>
    </location>
</feature>
<feature type="compositionally biased region" description="Polar residues" evidence="1">
    <location>
        <begin position="1000"/>
        <end position="1026"/>
    </location>
</feature>
<keyword evidence="2" id="KW-0812">Transmembrane</keyword>
<feature type="compositionally biased region" description="Polar residues" evidence="1">
    <location>
        <begin position="494"/>
        <end position="517"/>
    </location>
</feature>
<evidence type="ECO:0000313" key="3">
    <source>
        <dbReference type="EMBL" id="CDR97512.1"/>
    </source>
</evidence>
<dbReference type="OMA" id="QEDWMQA"/>
<gene>
    <name evidence="3" type="ORF">BBBOND_0400080</name>
</gene>
<feature type="compositionally biased region" description="Pro residues" evidence="1">
    <location>
        <begin position="702"/>
        <end position="714"/>
    </location>
</feature>
<feature type="compositionally biased region" description="Polar residues" evidence="1">
    <location>
        <begin position="1189"/>
        <end position="1202"/>
    </location>
</feature>
<dbReference type="RefSeq" id="XP_012769698.1">
    <property type="nucleotide sequence ID" value="XM_012914244.1"/>
</dbReference>
<organism evidence="3 4">
    <name type="scientific">Babesia bigemina</name>
    <dbReference type="NCBI Taxonomy" id="5866"/>
    <lineage>
        <taxon>Eukaryota</taxon>
        <taxon>Sar</taxon>
        <taxon>Alveolata</taxon>
        <taxon>Apicomplexa</taxon>
        <taxon>Aconoidasida</taxon>
        <taxon>Piroplasmida</taxon>
        <taxon>Babesiidae</taxon>
        <taxon>Babesia</taxon>
    </lineage>
</organism>
<protein>
    <recommendedName>
        <fullName evidence="5">Ribosome-binding protein 1</fullName>
    </recommendedName>
</protein>
<feature type="compositionally biased region" description="Low complexity" evidence="1">
    <location>
        <begin position="864"/>
        <end position="874"/>
    </location>
</feature>
<evidence type="ECO:0008006" key="5">
    <source>
        <dbReference type="Google" id="ProtNLM"/>
    </source>
</evidence>
<evidence type="ECO:0000256" key="2">
    <source>
        <dbReference type="SAM" id="Phobius"/>
    </source>
</evidence>
<feature type="compositionally biased region" description="Basic and acidic residues" evidence="1">
    <location>
        <begin position="620"/>
        <end position="635"/>
    </location>
</feature>
<dbReference type="STRING" id="5866.A0A061DBZ6"/>
<feature type="compositionally biased region" description="Polar residues" evidence="1">
    <location>
        <begin position="1136"/>
        <end position="1145"/>
    </location>
</feature>
<dbReference type="Proteomes" id="UP000033188">
    <property type="component" value="Chromosome 4"/>
</dbReference>
<dbReference type="KEGG" id="bbig:BBBOND_0400080"/>
<accession>A0A061DBZ6</accession>
<dbReference type="GeneID" id="24566053"/>
<feature type="region of interest" description="Disordered" evidence="1">
    <location>
        <begin position="531"/>
        <end position="1202"/>
    </location>
</feature>
<feature type="compositionally biased region" description="Low complexity" evidence="1">
    <location>
        <begin position="1146"/>
        <end position="1164"/>
    </location>
</feature>
<feature type="compositionally biased region" description="Polar residues" evidence="1">
    <location>
        <begin position="875"/>
        <end position="890"/>
    </location>
</feature>
<sequence length="2046" mass="221303">MAKTHGFLFSSLKDCFVFFSWLHEGDGKVYLEPVISYLHQRVSKYYNWIDSISIKVELSNFLGHVTRFYGKLVFTVTKDAASIPGDKKMKSAEHIVNALLECLPKFLAAMYYLWYNVDVTFRGVGGGGWAENWLGYGGGLDTYLTKPYRSASGGIIPGGFELRELRYGWVYANYTQGKKMTTDLRWILDKKVEQNYFRDVLALSTIIDSGTESVNTANALAVVNLFCEIVAEEAKKKESGNLRKKLDEMVKPKCLNWTELQLVCSAIKTSYANMFTHGPFDITGEATKASYLKSEDFAVHFARWYKEKFERILQHVGKMHSFVTESASFNNRSLVTTVFYPNGIVYKGNNVVQANGFLEHWEWTNALESFVDDNRGLRKLKELLDGTDQGICSPPAPTPELRPTPALAPRLARPAPPPKPTNTSTVNSSGAQGSRGVVANSHTTHGSRPASGVGGGRGGRGGTSHSRSGAQRRGTEPQPVAQKRADSPPRVQASPAQRTTQSQPKSAPQNAANSDSQRVADIQYTGGVKGLPAPSVSVPQNHATSSTITVQKPDIPSLSAQAKADHSSSAIAATTPRPSGSNSDSGNHVSVDQMRGLQPHGQPESVSSVLNPQNGQPLQPDKDAADTHHATDRAASDGSNGIGVNVQAGEIGSPGGSDSTGSSTSPLHPPPPAQPQPLPASHDVTAVPEAPKEVVPETKVPVMPPKKPEVPPNTAPIMSESPMAVATKTEATKTEASKPVVAKAEYDESVNKTNDQNRDTFIGPAVAKDVAPSPRSDSAEAGPTGSPVVHSTPSPTLTDSTVSCISSEPNTVQNHTLIPSTADTSHSRPTTPTGDAVAPGSPSRSIRQGVGLNDDAHSGKQLVSSPRSEPSQSSNGQAQLQGHTEPSTSIPAPVPPSTSGDADQSSQGGASSSQQLAVSQPSAQPHLTAQSAGPEPSAASSPGNDQGDLRQSQQSGISNALESDTVTTITSPDRSSVDGDGGASGSGGNARGGADGGSQFGFNSTQPHAQLPNPSDANPAATTSVGSGPPVSPDLTPISSPQENSHDQGAYESAKSTATVSQNDASDIAGRAGAAGTPVQQTVDNEGNGSQGQPSVAVPDPPAAHSSPIGPTDTDGTPGDGIAGSPGSASPGLQPVASQASAQHPSVQSPDSGSSGSRASSSGNGQHGRAASPNPHQTEDQEPQAGRDNVSTLISTDTPSGNITIRDNLGVVESAEMGKLWAYNWDYRADMKQKWKQFKEENKWIRNQEKAHRIQREGLQNYYSHLQPHMSHYEPVIGIPVPDWRDFDVDGEVVKNDNDPELQKKNFMEASHERLSIARHANAQRDRENLRQAMTKSAQLGKAAQKWQRDHQMLSTLLTGKATPNAKGLSGNTSPTEFPHIGVAVGYPIKPPKLPKRISKFIAPKNPNKTGTLTQKRTESLIHNQKLKIPWVPPPPMKSPSAPPPQPIIDFDVEQVYKSKNVFKSDTLKTTYIPVELIDPALPLDYYPGPPQHVQLPQDSNPDVDKMPALDFCVPLWTSQTPNDDFDDIPEIELFPAEAPRTIRDMLRWIVGIRRPKHLEVLEKCINDALGKVPDGVPGNPTLCVSNTKLKSEDVIKALKLASIFSSSVLSAIEPDWKQKSSRSGTVKRKDTDHDQDPDGCALLCCLQDYVYACYHQLAFLRSQCAGDKFRGGWMGCQFGRDVTADSPLQAFLTDAYYSRFKTHLFDPCDVCLKSRIRMGFRKGDFSKSAKDGSYIYYLLSPSCSGDDDPLMTLSSYLNCLTRRTPRTTGELVSFFQHFGSEMRKDVIGILSDMGKALSTPHPNCPEWDHLRRHDLDAVRGIRVSESPVSKHDNDHAGTLSTLVGCDMTNVQCTKLLSPITHRAYAMYSPCFVHTYLSWAVYLADTLRESLDRLRYDFTRHNVSKCGSIHHCHDALPYLYFHGFTPPEGTPSSSLTCSQVITKLKEVVNGGPIAKLINCMDDFLYRVRWPFIYTVITLWSTAFLLFAHTALYRLDVLRIQSHFMRSRGSHVIDVKALLTEGTKMPSLYDIDYFDDEALAHAWNRIY</sequence>
<feature type="compositionally biased region" description="Gly residues" evidence="1">
    <location>
        <begin position="452"/>
        <end position="462"/>
    </location>
</feature>
<dbReference type="EMBL" id="LK391710">
    <property type="protein sequence ID" value="CDR97512.1"/>
    <property type="molecule type" value="Genomic_DNA"/>
</dbReference>
<dbReference type="VEuPathDB" id="PiroplasmaDB:BBBOND_0400080"/>